<dbReference type="OrthoDB" id="301916at2759"/>
<protein>
    <submittedName>
        <fullName evidence="1">Uncharacterized protein</fullName>
    </submittedName>
</protein>
<comment type="caution">
    <text evidence="1">The sequence shown here is derived from an EMBL/GenBank/DDBJ whole genome shotgun (WGS) entry which is preliminary data.</text>
</comment>
<organism evidence="1 2">
    <name type="scientific">Paramecium sonneborni</name>
    <dbReference type="NCBI Taxonomy" id="65129"/>
    <lineage>
        <taxon>Eukaryota</taxon>
        <taxon>Sar</taxon>
        <taxon>Alveolata</taxon>
        <taxon>Ciliophora</taxon>
        <taxon>Intramacronucleata</taxon>
        <taxon>Oligohymenophorea</taxon>
        <taxon>Peniculida</taxon>
        <taxon>Parameciidae</taxon>
        <taxon>Paramecium</taxon>
    </lineage>
</organism>
<accession>A0A8S1QAD7</accession>
<keyword evidence="2" id="KW-1185">Reference proteome</keyword>
<dbReference type="Proteomes" id="UP000692954">
    <property type="component" value="Unassembled WGS sequence"/>
</dbReference>
<proteinExistence type="predicted"/>
<evidence type="ECO:0000313" key="1">
    <source>
        <dbReference type="EMBL" id="CAD8112165.1"/>
    </source>
</evidence>
<gene>
    <name evidence="1" type="ORF">PSON_ATCC_30995.1.T1000057</name>
</gene>
<dbReference type="EMBL" id="CAJJDN010000100">
    <property type="protein sequence ID" value="CAD8112165.1"/>
    <property type="molecule type" value="Genomic_DNA"/>
</dbReference>
<dbReference type="AlphaFoldDB" id="A0A8S1QAD7"/>
<name>A0A8S1QAD7_9CILI</name>
<reference evidence="1" key="1">
    <citation type="submission" date="2021-01" db="EMBL/GenBank/DDBJ databases">
        <authorList>
            <consortium name="Genoscope - CEA"/>
            <person name="William W."/>
        </authorList>
    </citation>
    <scope>NUCLEOTIDE SEQUENCE</scope>
</reference>
<evidence type="ECO:0000313" key="2">
    <source>
        <dbReference type="Proteomes" id="UP000692954"/>
    </source>
</evidence>
<sequence>MINNLIIRQSQKMFVPNEDYNSESLQVKSIVRGSEGEQKIVIDGVDEIKKQNKKYMKVSQSKKQQLCQIIEIEGKKIKEAARIVGIKYATAKTIIFYRRQKRKEKRENGTSMCGYTELMEKRVNRLQIISIIGNDVKQCKEYIL</sequence>